<dbReference type="EMBL" id="LT828648">
    <property type="protein sequence ID" value="SLM48998.1"/>
    <property type="molecule type" value="Genomic_DNA"/>
</dbReference>
<dbReference type="KEGG" id="nja:NSJP_2831"/>
<dbReference type="NCBIfam" id="TIGR01256">
    <property type="entry name" value="modA"/>
    <property type="match status" value="1"/>
</dbReference>
<dbReference type="GO" id="GO:0030973">
    <property type="term" value="F:molybdate ion binding"/>
    <property type="evidence" value="ECO:0007669"/>
    <property type="project" value="TreeGrafter"/>
</dbReference>
<keyword evidence="3 4" id="KW-0732">Signal</keyword>
<dbReference type="SUPFAM" id="SSF53850">
    <property type="entry name" value="Periplasmic binding protein-like II"/>
    <property type="match status" value="1"/>
</dbReference>
<dbReference type="GO" id="GO:0015689">
    <property type="term" value="P:molybdate ion transport"/>
    <property type="evidence" value="ECO:0007669"/>
    <property type="project" value="InterPro"/>
</dbReference>
<evidence type="ECO:0000256" key="2">
    <source>
        <dbReference type="ARBA" id="ARBA00022723"/>
    </source>
</evidence>
<evidence type="ECO:0000256" key="1">
    <source>
        <dbReference type="ARBA" id="ARBA00009175"/>
    </source>
</evidence>
<dbReference type="GO" id="GO:0046872">
    <property type="term" value="F:metal ion binding"/>
    <property type="evidence" value="ECO:0007669"/>
    <property type="project" value="UniProtKB-KW"/>
</dbReference>
<dbReference type="OrthoDB" id="9775606at2"/>
<evidence type="ECO:0000256" key="3">
    <source>
        <dbReference type="ARBA" id="ARBA00022729"/>
    </source>
</evidence>
<dbReference type="InterPro" id="IPR050682">
    <property type="entry name" value="ModA/WtpA"/>
</dbReference>
<feature type="signal peptide" evidence="4">
    <location>
        <begin position="1"/>
        <end position="20"/>
    </location>
</feature>
<evidence type="ECO:0000256" key="4">
    <source>
        <dbReference type="SAM" id="SignalP"/>
    </source>
</evidence>
<dbReference type="PANTHER" id="PTHR30632">
    <property type="entry name" value="MOLYBDATE-BINDING PERIPLASMIC PROTEIN"/>
    <property type="match status" value="1"/>
</dbReference>
<dbReference type="Pfam" id="PF13531">
    <property type="entry name" value="SBP_bac_11"/>
    <property type="match status" value="1"/>
</dbReference>
<name>A0A1W1I7H6_9BACT</name>
<feature type="chain" id="PRO_5012099599" evidence="4">
    <location>
        <begin position="21"/>
        <end position="275"/>
    </location>
</feature>
<protein>
    <submittedName>
        <fullName evidence="5">Putative Molybdate ABC transporter, periplasmic binding protein</fullName>
    </submittedName>
</protein>
<dbReference type="InterPro" id="IPR005950">
    <property type="entry name" value="ModA"/>
</dbReference>
<keyword evidence="2" id="KW-0479">Metal-binding</keyword>
<reference evidence="5 6" key="1">
    <citation type="submission" date="2017-03" db="EMBL/GenBank/DDBJ databases">
        <authorList>
            <person name="Afonso C.L."/>
            <person name="Miller P.J."/>
            <person name="Scott M.A."/>
            <person name="Spackman E."/>
            <person name="Goraichik I."/>
            <person name="Dimitrov K.M."/>
            <person name="Suarez D.L."/>
            <person name="Swayne D.E."/>
        </authorList>
    </citation>
    <scope>NUCLEOTIDE SEQUENCE [LARGE SCALE GENOMIC DNA]</scope>
    <source>
        <strain evidence="5">Genome sequencing of Nitrospira japonica strain NJ11</strain>
    </source>
</reference>
<proteinExistence type="inferred from homology"/>
<dbReference type="Gene3D" id="3.40.190.10">
    <property type="entry name" value="Periplasmic binding protein-like II"/>
    <property type="match status" value="2"/>
</dbReference>
<evidence type="ECO:0000313" key="5">
    <source>
        <dbReference type="EMBL" id="SLM48998.1"/>
    </source>
</evidence>
<dbReference type="STRING" id="1325564.NSJP_2831"/>
<dbReference type="RefSeq" id="WP_080887305.1">
    <property type="nucleotide sequence ID" value="NZ_LT828648.1"/>
</dbReference>
<comment type="similarity">
    <text evidence="1">Belongs to the bacterial solute-binding protein ModA family.</text>
</comment>
<organism evidence="5 6">
    <name type="scientific">Nitrospira japonica</name>
    <dbReference type="NCBI Taxonomy" id="1325564"/>
    <lineage>
        <taxon>Bacteria</taxon>
        <taxon>Pseudomonadati</taxon>
        <taxon>Nitrospirota</taxon>
        <taxon>Nitrospiria</taxon>
        <taxon>Nitrospirales</taxon>
        <taxon>Nitrospiraceae</taxon>
        <taxon>Nitrospira</taxon>
    </lineage>
</organism>
<sequence>MNLKHIIVLAGVLASGFATSGHTFEQFVIAASPSMRLPVEALGRQFEAAHPDVRVRLHLDSGLDLRRTIAGMENSTKGKYFIGSGPIHLVAPGGDELITRLEQKYYVLPGTRRVYAEERLVMVVPESLVDAPASFEALKTAGRLRIAVGDSEKTTLGQKTQQLLTALGVWDDVKERLDEAADTRAVIDHVLNGQADVGIVFGPDAARENQRLRVVAEAERNLVAPVLHSMAMERYCPNRALCGEFLEFIQSPQAQDTLKGLGYVSPVRVPSSHAR</sequence>
<dbReference type="PANTHER" id="PTHR30632:SF0">
    <property type="entry name" value="SULFATE-BINDING PROTEIN"/>
    <property type="match status" value="1"/>
</dbReference>
<dbReference type="AlphaFoldDB" id="A0A1W1I7H6"/>
<keyword evidence="6" id="KW-1185">Reference proteome</keyword>
<accession>A0A1W1I7H6</accession>
<gene>
    <name evidence="5" type="ORF">NSJP_2831</name>
</gene>
<evidence type="ECO:0000313" key="6">
    <source>
        <dbReference type="Proteomes" id="UP000192042"/>
    </source>
</evidence>
<dbReference type="Proteomes" id="UP000192042">
    <property type="component" value="Chromosome I"/>
</dbReference>